<evidence type="ECO:0000259" key="9">
    <source>
        <dbReference type="Pfam" id="PF02880"/>
    </source>
</evidence>
<evidence type="ECO:0000259" key="7">
    <source>
        <dbReference type="Pfam" id="PF02878"/>
    </source>
</evidence>
<dbReference type="EMBL" id="LAZR01009477">
    <property type="protein sequence ID" value="KKM72411.1"/>
    <property type="molecule type" value="Genomic_DNA"/>
</dbReference>
<dbReference type="Pfam" id="PF02880">
    <property type="entry name" value="PGM_PMM_III"/>
    <property type="match status" value="1"/>
</dbReference>
<evidence type="ECO:0000256" key="1">
    <source>
        <dbReference type="ARBA" id="ARBA00001946"/>
    </source>
</evidence>
<feature type="domain" description="Alpha-D-phosphohexomutase alpha/beta/alpha" evidence="8">
    <location>
        <begin position="158"/>
        <end position="260"/>
    </location>
</feature>
<evidence type="ECO:0000256" key="2">
    <source>
        <dbReference type="ARBA" id="ARBA00010231"/>
    </source>
</evidence>
<dbReference type="Gene3D" id="3.40.120.10">
    <property type="entry name" value="Alpha-D-Glucose-1,6-Bisphosphate, subunit A, domain 3"/>
    <property type="match status" value="3"/>
</dbReference>
<dbReference type="InterPro" id="IPR005844">
    <property type="entry name" value="A-D-PHexomutase_a/b/a-I"/>
</dbReference>
<comment type="similarity">
    <text evidence="2">Belongs to the phosphohexose mutase family.</text>
</comment>
<dbReference type="InterPro" id="IPR016055">
    <property type="entry name" value="A-D-PHexomutase_a/b/a-I/II/III"/>
</dbReference>
<evidence type="ECO:0000313" key="10">
    <source>
        <dbReference type="EMBL" id="KKM72411.1"/>
    </source>
</evidence>
<accession>A0A0F9KCP6</accession>
<dbReference type="Pfam" id="PF02878">
    <property type="entry name" value="PGM_PMM_I"/>
    <property type="match status" value="1"/>
</dbReference>
<dbReference type="GO" id="GO:0000287">
    <property type="term" value="F:magnesium ion binding"/>
    <property type="evidence" value="ECO:0007669"/>
    <property type="project" value="InterPro"/>
</dbReference>
<evidence type="ECO:0000256" key="5">
    <source>
        <dbReference type="ARBA" id="ARBA00022842"/>
    </source>
</evidence>
<dbReference type="PANTHER" id="PTHR43771">
    <property type="entry name" value="PHOSPHOMANNOMUTASE"/>
    <property type="match status" value="1"/>
</dbReference>
<dbReference type="GO" id="GO:0016868">
    <property type="term" value="F:intramolecular phosphotransferase activity"/>
    <property type="evidence" value="ECO:0007669"/>
    <property type="project" value="InterPro"/>
</dbReference>
<dbReference type="PRINTS" id="PR00509">
    <property type="entry name" value="PGMPMM"/>
</dbReference>
<dbReference type="InterPro" id="IPR005845">
    <property type="entry name" value="A-D-PHexomutase_a/b/a-II"/>
</dbReference>
<keyword evidence="3" id="KW-0597">Phosphoprotein</keyword>
<dbReference type="AlphaFoldDB" id="A0A0F9KCP6"/>
<keyword evidence="5" id="KW-0460">Magnesium</keyword>
<reference evidence="10" key="1">
    <citation type="journal article" date="2015" name="Nature">
        <title>Complex archaea that bridge the gap between prokaryotes and eukaryotes.</title>
        <authorList>
            <person name="Spang A."/>
            <person name="Saw J.H."/>
            <person name="Jorgensen S.L."/>
            <person name="Zaremba-Niedzwiedzka K."/>
            <person name="Martijn J."/>
            <person name="Lind A.E."/>
            <person name="van Eijk R."/>
            <person name="Schleper C."/>
            <person name="Guy L."/>
            <person name="Ettema T.J."/>
        </authorList>
    </citation>
    <scope>NUCLEOTIDE SEQUENCE</scope>
</reference>
<dbReference type="Gene3D" id="3.30.310.50">
    <property type="entry name" value="Alpha-D-phosphohexomutase, C-terminal domain"/>
    <property type="match status" value="1"/>
</dbReference>
<keyword evidence="4" id="KW-0479">Metal-binding</keyword>
<dbReference type="InterPro" id="IPR036900">
    <property type="entry name" value="A-D-PHexomutase_C_sf"/>
</dbReference>
<dbReference type="PANTHER" id="PTHR43771:SF1">
    <property type="entry name" value="PHOSPHOMANNOMUTASE"/>
    <property type="match status" value="1"/>
</dbReference>
<evidence type="ECO:0000256" key="3">
    <source>
        <dbReference type="ARBA" id="ARBA00022553"/>
    </source>
</evidence>
<evidence type="ECO:0008006" key="11">
    <source>
        <dbReference type="Google" id="ProtNLM"/>
    </source>
</evidence>
<protein>
    <recommendedName>
        <fullName evidence="11">Alpha-D-phosphohexomutase alpha/beta/alpha domain-containing protein</fullName>
    </recommendedName>
</protein>
<dbReference type="SUPFAM" id="SSF53738">
    <property type="entry name" value="Phosphoglucomutase, first 3 domains"/>
    <property type="match status" value="3"/>
</dbReference>
<dbReference type="PROSITE" id="PS00710">
    <property type="entry name" value="PGM_PMM"/>
    <property type="match status" value="1"/>
</dbReference>
<evidence type="ECO:0000256" key="6">
    <source>
        <dbReference type="ARBA" id="ARBA00023235"/>
    </source>
</evidence>
<feature type="domain" description="Alpha-D-phosphohexomutase alpha/beta/alpha" evidence="7">
    <location>
        <begin position="7"/>
        <end position="135"/>
    </location>
</feature>
<sequence length="479" mass="53923">MDRDNLIFTLSGARGIIGKGFNAKIAKKIAISYGLRFKSEDKRVIVGKDTRPSGKQIEEAVIEGLRGLGFQIISLGVCPTPIIIHAKYKNNIPGGIIITASHNPQEWNGLKLLSGKNFLDGYEIEQIANSYQEIEPKSYVLIKKELQKGVNTLDPFPDYIHDLFNFLNYQGIREKNNLNIIIDPGGGTGKFAAPKILERMGCNIKVINENLLINGNFPRGIEPIEPNLRDLVMEVWQGKYDLGLAFDSDADRLAVIGENGVCYSEDIGLALIIRYYLKNNMNQGKKGVFVTNLASSLIFEVIAEKYNAQVIRTPIGERFLAEKMKNLIEEEGMKREEYFVLGGEGLCGGFMLPYFNNTRDGIFAAAKIIEILVLEEKKLSDLVADLPKFYSHREKISIKKEAVKVLLEQVKKELIKHGEEVVQIGRDLRFGKKKEWFVLIHPSNTEPVIRIISEANRNSLARVNCELTTELVRLLKSRL</sequence>
<name>A0A0F9KCP6_9ZZZZ</name>
<evidence type="ECO:0000256" key="4">
    <source>
        <dbReference type="ARBA" id="ARBA00022723"/>
    </source>
</evidence>
<evidence type="ECO:0000259" key="8">
    <source>
        <dbReference type="Pfam" id="PF02879"/>
    </source>
</evidence>
<feature type="domain" description="Alpha-D-phosphohexomutase alpha/beta/alpha" evidence="9">
    <location>
        <begin position="268"/>
        <end position="388"/>
    </location>
</feature>
<organism evidence="10">
    <name type="scientific">marine sediment metagenome</name>
    <dbReference type="NCBI Taxonomy" id="412755"/>
    <lineage>
        <taxon>unclassified sequences</taxon>
        <taxon>metagenomes</taxon>
        <taxon>ecological metagenomes</taxon>
    </lineage>
</organism>
<dbReference type="Pfam" id="PF02879">
    <property type="entry name" value="PGM_PMM_II"/>
    <property type="match status" value="1"/>
</dbReference>
<gene>
    <name evidence="10" type="ORF">LCGC14_1420800</name>
</gene>
<comment type="cofactor">
    <cofactor evidence="1">
        <name>Mg(2+)</name>
        <dbReference type="ChEBI" id="CHEBI:18420"/>
    </cofactor>
</comment>
<dbReference type="InterPro" id="IPR016066">
    <property type="entry name" value="A-D-PHexomutase_CS"/>
</dbReference>
<dbReference type="SUPFAM" id="SSF55957">
    <property type="entry name" value="Phosphoglucomutase, C-terminal domain"/>
    <property type="match status" value="1"/>
</dbReference>
<dbReference type="InterPro" id="IPR005841">
    <property type="entry name" value="Alpha-D-phosphohexomutase_SF"/>
</dbReference>
<comment type="caution">
    <text evidence="10">The sequence shown here is derived from an EMBL/GenBank/DDBJ whole genome shotgun (WGS) entry which is preliminary data.</text>
</comment>
<dbReference type="InterPro" id="IPR005846">
    <property type="entry name" value="A-D-PHexomutase_a/b/a-III"/>
</dbReference>
<keyword evidence="6" id="KW-0413">Isomerase</keyword>
<proteinExistence type="inferred from homology"/>
<dbReference type="GO" id="GO:0005975">
    <property type="term" value="P:carbohydrate metabolic process"/>
    <property type="evidence" value="ECO:0007669"/>
    <property type="project" value="InterPro"/>
</dbReference>